<accession>A0ABV9NK30</accession>
<dbReference type="Proteomes" id="UP001595892">
    <property type="component" value="Unassembled WGS sequence"/>
</dbReference>
<dbReference type="SUPFAM" id="SSF52540">
    <property type="entry name" value="P-loop containing nucleoside triphosphate hydrolases"/>
    <property type="match status" value="1"/>
</dbReference>
<feature type="transmembrane region" description="Helical" evidence="1">
    <location>
        <begin position="49"/>
        <end position="71"/>
    </location>
</feature>
<proteinExistence type="predicted"/>
<protein>
    <submittedName>
        <fullName evidence="3">GTPase</fullName>
    </submittedName>
</protein>
<organism evidence="3 4">
    <name type="scientific">Coralloluteibacterium thermophilum</name>
    <dbReference type="NCBI Taxonomy" id="2707049"/>
    <lineage>
        <taxon>Bacteria</taxon>
        <taxon>Pseudomonadati</taxon>
        <taxon>Pseudomonadota</taxon>
        <taxon>Gammaproteobacteria</taxon>
        <taxon>Lysobacterales</taxon>
        <taxon>Lysobacteraceae</taxon>
        <taxon>Coralloluteibacterium</taxon>
    </lineage>
</organism>
<dbReference type="RefSeq" id="WP_377004108.1">
    <property type="nucleotide sequence ID" value="NZ_JBHSGG010000022.1"/>
</dbReference>
<dbReference type="Pfam" id="PF01926">
    <property type="entry name" value="MMR_HSR1"/>
    <property type="match status" value="1"/>
</dbReference>
<reference evidence="4" key="1">
    <citation type="journal article" date="2019" name="Int. J. Syst. Evol. Microbiol.">
        <title>The Global Catalogue of Microorganisms (GCM) 10K type strain sequencing project: providing services to taxonomists for standard genome sequencing and annotation.</title>
        <authorList>
            <consortium name="The Broad Institute Genomics Platform"/>
            <consortium name="The Broad Institute Genome Sequencing Center for Infectious Disease"/>
            <person name="Wu L."/>
            <person name="Ma J."/>
        </authorList>
    </citation>
    <scope>NUCLEOTIDE SEQUENCE [LARGE SCALE GENOMIC DNA]</scope>
    <source>
        <strain evidence="4">CGMCC 1.13574</strain>
    </source>
</reference>
<dbReference type="InterPro" id="IPR006073">
    <property type="entry name" value="GTP-bd"/>
</dbReference>
<feature type="domain" description="G" evidence="2">
    <location>
        <begin position="121"/>
        <end position="232"/>
    </location>
</feature>
<keyword evidence="1" id="KW-1133">Transmembrane helix</keyword>
<evidence type="ECO:0000313" key="4">
    <source>
        <dbReference type="Proteomes" id="UP001595892"/>
    </source>
</evidence>
<keyword evidence="1" id="KW-0472">Membrane</keyword>
<dbReference type="Gene3D" id="3.40.50.300">
    <property type="entry name" value="P-loop containing nucleotide triphosphate hydrolases"/>
    <property type="match status" value="1"/>
</dbReference>
<keyword evidence="4" id="KW-1185">Reference proteome</keyword>
<comment type="caution">
    <text evidence="3">The sequence shown here is derived from an EMBL/GenBank/DDBJ whole genome shotgun (WGS) entry which is preliminary data.</text>
</comment>
<evidence type="ECO:0000259" key="2">
    <source>
        <dbReference type="Pfam" id="PF01926"/>
    </source>
</evidence>
<dbReference type="InterPro" id="IPR027417">
    <property type="entry name" value="P-loop_NTPase"/>
</dbReference>
<keyword evidence="1" id="KW-0812">Transmembrane</keyword>
<dbReference type="PANTHER" id="PTHR42714:SF2">
    <property type="entry name" value="TRNA MODIFICATION GTPASE GTPBP3, MITOCHONDRIAL"/>
    <property type="match status" value="1"/>
</dbReference>
<name>A0ABV9NK30_9GAMM</name>
<dbReference type="EMBL" id="JBHSGG010000022">
    <property type="protein sequence ID" value="MFC4728085.1"/>
    <property type="molecule type" value="Genomic_DNA"/>
</dbReference>
<sequence>MRRPSQPLRWLIAALIVLIAAALAYLLIGAADAALGLWGRLAPLPAWVRGAFLVALAALGVGAGFAVWRVLRPGPPRAARAEPIVRERVEARIAALPEDHAAALADELAESDRRQASGQLHVAVFGDISTGKSALIGALAPQAAPAVDVIGGTTHAVELVRATLPGGLELVLADVPGSNEVAGETWAAMAHAEAARSHALVYVADGDLTRSQDADLRRIGAFGKPLLLALNKSDRYSDAERATLVRTLASRYRGTITTVVPVQAGGTERLVRESDGAAIERPRPPQVGDLLATLRAVARKGPEAFEAARGQAVLASVDERLGTLEDSLRSERADQVVRTYTRRAVVGALAAIAPGSDLVIQGALATAMLRRLAELYGLRVRDLDLDRLVEEASGVVRTSASITLAIVGNGLKAFPGLGTLGGGLVHAVAYGLIFDSLGRAVARTLAGTAALDRAATLEAFAEELRRPNHERLSALVAMAREALTERDDAGRTP</sequence>
<gene>
    <name evidence="3" type="ORF">ACFO3Q_07885</name>
</gene>
<evidence type="ECO:0000256" key="1">
    <source>
        <dbReference type="SAM" id="Phobius"/>
    </source>
</evidence>
<dbReference type="CDD" id="cd00882">
    <property type="entry name" value="Ras_like_GTPase"/>
    <property type="match status" value="1"/>
</dbReference>
<evidence type="ECO:0000313" key="3">
    <source>
        <dbReference type="EMBL" id="MFC4728085.1"/>
    </source>
</evidence>
<dbReference type="PANTHER" id="PTHR42714">
    <property type="entry name" value="TRNA MODIFICATION GTPASE GTPBP3"/>
    <property type="match status" value="1"/>
</dbReference>